<accession>A0ABS2AUC7</accession>
<dbReference type="Proteomes" id="UP000632138">
    <property type="component" value="Unassembled WGS sequence"/>
</dbReference>
<dbReference type="InterPro" id="IPR025447">
    <property type="entry name" value="DUF4192"/>
</dbReference>
<dbReference type="EMBL" id="JAENHP010000035">
    <property type="protein sequence ID" value="MBM2623411.1"/>
    <property type="molecule type" value="Genomic_DNA"/>
</dbReference>
<dbReference type="RefSeq" id="WP_203383762.1">
    <property type="nucleotide sequence ID" value="NZ_JAENHP010000035.1"/>
</dbReference>
<evidence type="ECO:0000313" key="1">
    <source>
        <dbReference type="EMBL" id="MBM2623411.1"/>
    </source>
</evidence>
<organism evidence="1 2">
    <name type="scientific">Paractinoplanes ovalisporus</name>
    <dbReference type="NCBI Taxonomy" id="2810368"/>
    <lineage>
        <taxon>Bacteria</taxon>
        <taxon>Bacillati</taxon>
        <taxon>Actinomycetota</taxon>
        <taxon>Actinomycetes</taxon>
        <taxon>Micromonosporales</taxon>
        <taxon>Micromonosporaceae</taxon>
        <taxon>Paractinoplanes</taxon>
    </lineage>
</organism>
<reference evidence="1 2" key="1">
    <citation type="submission" date="2021-01" db="EMBL/GenBank/DDBJ databases">
        <title>Actinoplanes sp. nov. LDG1-06 isolated from lichen.</title>
        <authorList>
            <person name="Saeng-In P."/>
            <person name="Phongsopitanun W."/>
            <person name="Kanchanasin P."/>
            <person name="Yuki M."/>
            <person name="Kudo T."/>
            <person name="Ohkuma M."/>
            <person name="Tanasupawat S."/>
        </authorList>
    </citation>
    <scope>NUCLEOTIDE SEQUENCE [LARGE SCALE GENOMIC DNA]</scope>
    <source>
        <strain evidence="1 2">LDG1-06</strain>
    </source>
</reference>
<name>A0ABS2AUC7_9ACTN</name>
<evidence type="ECO:0000313" key="2">
    <source>
        <dbReference type="Proteomes" id="UP000632138"/>
    </source>
</evidence>
<proteinExistence type="predicted"/>
<keyword evidence="2" id="KW-1185">Reference proteome</keyword>
<protein>
    <submittedName>
        <fullName evidence="1">DUF4192 domain-containing protein</fullName>
    </submittedName>
</protein>
<gene>
    <name evidence="1" type="ORF">JIG36_48745</name>
</gene>
<comment type="caution">
    <text evidence="1">The sequence shown here is derived from an EMBL/GenBank/DDBJ whole genome shotgun (WGS) entry which is preliminary data.</text>
</comment>
<sequence>MTDSTSDTFVRSPQNLLGAIPYVLGYHPADEVVALYLSDDQRVLGVAAEPLRFSAVALAEHLMLRAPADPCTEVALVSYGPSPMVRSVTARVGQILNLFLRLHTLLLVTDSRCECILAGCSCSARNGIVFDPANNQIATQLTVEGRTALPSRRALVGLLAPDLVGQAETEAALAVLAPDVAVTGLLGAVLADAKQGQRLTPEQLAPLALALTHHDVLQTALHSVCARMWQRDLWFDVVRRVPDRYVTGPATLAAWSAWRRDDHALAEVALNRATQESPDDRLTRLVGDIVRTRIPAHRLHRAGGH</sequence>
<dbReference type="Pfam" id="PF13830">
    <property type="entry name" value="DUF4192"/>
    <property type="match status" value="1"/>
</dbReference>